<evidence type="ECO:0000256" key="4">
    <source>
        <dbReference type="ARBA" id="ARBA00022827"/>
    </source>
</evidence>
<feature type="domain" description="Glucose-methanol-choline oxidoreductase N-terminal" evidence="6">
    <location>
        <begin position="46"/>
        <end position="335"/>
    </location>
</feature>
<evidence type="ECO:0000259" key="7">
    <source>
        <dbReference type="Pfam" id="PF05199"/>
    </source>
</evidence>
<dbReference type="Pfam" id="PF05199">
    <property type="entry name" value="GMC_oxred_C"/>
    <property type="match status" value="1"/>
</dbReference>
<gene>
    <name evidence="8" type="primary">Gld</name>
    <name evidence="8" type="ORF">CEXT_53761</name>
</gene>
<comment type="similarity">
    <text evidence="2">Belongs to the GMC oxidoreductase family.</text>
</comment>
<evidence type="ECO:0000256" key="2">
    <source>
        <dbReference type="ARBA" id="ARBA00010790"/>
    </source>
</evidence>
<proteinExistence type="inferred from homology"/>
<dbReference type="AlphaFoldDB" id="A0AAV4VA03"/>
<name>A0AAV4VA03_CAEEX</name>
<feature type="binding site" evidence="5">
    <location>
        <position position="265"/>
    </location>
    <ligand>
        <name>FAD</name>
        <dbReference type="ChEBI" id="CHEBI:57692"/>
    </ligand>
</feature>
<dbReference type="Proteomes" id="UP001054945">
    <property type="component" value="Unassembled WGS sequence"/>
</dbReference>
<keyword evidence="9" id="KW-1185">Reference proteome</keyword>
<reference evidence="8 9" key="1">
    <citation type="submission" date="2021-06" db="EMBL/GenBank/DDBJ databases">
        <title>Caerostris extrusa draft genome.</title>
        <authorList>
            <person name="Kono N."/>
            <person name="Arakawa K."/>
        </authorList>
    </citation>
    <scope>NUCLEOTIDE SEQUENCE [LARGE SCALE GENOMIC DNA]</scope>
</reference>
<protein>
    <submittedName>
        <fullName evidence="8">Glucose dehydrogenase</fullName>
    </submittedName>
</protein>
<accession>A0AAV4VA03</accession>
<dbReference type="GO" id="GO:0016614">
    <property type="term" value="F:oxidoreductase activity, acting on CH-OH group of donors"/>
    <property type="evidence" value="ECO:0007669"/>
    <property type="project" value="InterPro"/>
</dbReference>
<organism evidence="8 9">
    <name type="scientific">Caerostris extrusa</name>
    <name type="common">Bark spider</name>
    <name type="synonym">Caerostris bankana</name>
    <dbReference type="NCBI Taxonomy" id="172846"/>
    <lineage>
        <taxon>Eukaryota</taxon>
        <taxon>Metazoa</taxon>
        <taxon>Ecdysozoa</taxon>
        <taxon>Arthropoda</taxon>
        <taxon>Chelicerata</taxon>
        <taxon>Arachnida</taxon>
        <taxon>Araneae</taxon>
        <taxon>Araneomorphae</taxon>
        <taxon>Entelegynae</taxon>
        <taxon>Araneoidea</taxon>
        <taxon>Araneidae</taxon>
        <taxon>Caerostris</taxon>
    </lineage>
</organism>
<dbReference type="PANTHER" id="PTHR11552:SF147">
    <property type="entry name" value="CHOLINE DEHYDROGENASE, MITOCHONDRIAL"/>
    <property type="match status" value="1"/>
</dbReference>
<dbReference type="InterPro" id="IPR000172">
    <property type="entry name" value="GMC_OxRdtase_N"/>
</dbReference>
<comment type="cofactor">
    <cofactor evidence="1 5">
        <name>FAD</name>
        <dbReference type="ChEBI" id="CHEBI:57692"/>
    </cofactor>
</comment>
<keyword evidence="3" id="KW-0285">Flavoprotein</keyword>
<evidence type="ECO:0000256" key="5">
    <source>
        <dbReference type="PIRSR" id="PIRSR000137-2"/>
    </source>
</evidence>
<evidence type="ECO:0000313" key="9">
    <source>
        <dbReference type="Proteomes" id="UP001054945"/>
    </source>
</evidence>
<evidence type="ECO:0000256" key="1">
    <source>
        <dbReference type="ARBA" id="ARBA00001974"/>
    </source>
</evidence>
<dbReference type="EMBL" id="BPLR01014125">
    <property type="protein sequence ID" value="GIY66513.1"/>
    <property type="molecule type" value="Genomic_DNA"/>
</dbReference>
<sequence length="603" mass="67464">MALFDIAYERTYPTPFANSPLLPLLLLTLATQRNAPKESKHFKDEYDYVIVGGGSAGSVVASRLSEIPCVSVLLLEAGGKKPPLLNDVPSLSRNFWFTDLDWQFKTVPQKYTGLGLENRQVIWPSGKGFGGSSLLNAMLYVRGNRKNYDDWEAQGAKGWGFKDVWPYFLKLEDNRDVEYLANGYHTVGGPISVEKPGYIAEVKNPLLEGAREYGYKVVDSNAQRQTGMYDFQCSMRNGQRCSAAKGYLVPAENRTNLDLIGGAHVRKVVFKGKRAIGVKFDYKDRTFVVRARKEVIMSAGTTNSAQLLMLSGVGPKEHLEKFKIPVVADLPVGRQFPRPLRTYLAFLFGSQHSNRPLSSSEYISSMAFLRYQHIYPDVDFPDYELYFAEIPKEVTRDQVGIIPALYQLLFGPYENGPMFICLAQVLHPRSRGTDVVEGLKSCFRLGTSVPMLQAGVRPFATLLPACGIFLFNVDKYFACLAQAIVVTLSHQVGTAKMGDPKDPTTVVDPQLRVKGIKGLRVVDASIMPIIPSGNTNIPTIMVAEKASDIIKETIHCPHHHDGHHHDEYPNFDFDSKYKDDSPQHYASNFSSHYFYDHEIPPID</sequence>
<dbReference type="PIRSF" id="PIRSF000137">
    <property type="entry name" value="Alcohol_oxidase"/>
    <property type="match status" value="1"/>
</dbReference>
<dbReference type="Gene3D" id="3.50.50.60">
    <property type="entry name" value="FAD/NAD(P)-binding domain"/>
    <property type="match status" value="1"/>
</dbReference>
<dbReference type="SUPFAM" id="SSF54373">
    <property type="entry name" value="FAD-linked reductases, C-terminal domain"/>
    <property type="match status" value="1"/>
</dbReference>
<dbReference type="InterPro" id="IPR007867">
    <property type="entry name" value="GMC_OxRtase_C"/>
</dbReference>
<evidence type="ECO:0000256" key="3">
    <source>
        <dbReference type="ARBA" id="ARBA00022630"/>
    </source>
</evidence>
<keyword evidence="4 5" id="KW-0274">FAD</keyword>
<feature type="domain" description="Glucose-methanol-choline oxidoreductase C-terminal" evidence="7">
    <location>
        <begin position="436"/>
        <end position="543"/>
    </location>
</feature>
<evidence type="ECO:0000259" key="6">
    <source>
        <dbReference type="Pfam" id="PF00732"/>
    </source>
</evidence>
<dbReference type="InterPro" id="IPR012132">
    <property type="entry name" value="GMC_OxRdtase"/>
</dbReference>
<comment type="caution">
    <text evidence="8">The sequence shown here is derived from an EMBL/GenBank/DDBJ whole genome shotgun (WGS) entry which is preliminary data.</text>
</comment>
<dbReference type="Pfam" id="PF00732">
    <property type="entry name" value="GMC_oxred_N"/>
    <property type="match status" value="1"/>
</dbReference>
<dbReference type="InterPro" id="IPR036188">
    <property type="entry name" value="FAD/NAD-bd_sf"/>
</dbReference>
<dbReference type="GO" id="GO:0050660">
    <property type="term" value="F:flavin adenine dinucleotide binding"/>
    <property type="evidence" value="ECO:0007669"/>
    <property type="project" value="InterPro"/>
</dbReference>
<dbReference type="PANTHER" id="PTHR11552">
    <property type="entry name" value="GLUCOSE-METHANOL-CHOLINE GMC OXIDOREDUCTASE"/>
    <property type="match status" value="1"/>
</dbReference>
<dbReference type="SUPFAM" id="SSF51905">
    <property type="entry name" value="FAD/NAD(P)-binding domain"/>
    <property type="match status" value="1"/>
</dbReference>
<evidence type="ECO:0000313" key="8">
    <source>
        <dbReference type="EMBL" id="GIY66513.1"/>
    </source>
</evidence>
<dbReference type="Gene3D" id="3.30.410.40">
    <property type="match status" value="1"/>
</dbReference>